<evidence type="ECO:0000313" key="4">
    <source>
        <dbReference type="Proteomes" id="UP000799778"/>
    </source>
</evidence>
<evidence type="ECO:0008006" key="5">
    <source>
        <dbReference type="Google" id="ProtNLM"/>
    </source>
</evidence>
<sequence>MESSFNPAYMTNSTTAQTSKSAPKKDATRPSNSKNDAVSRQKKREADRRHQRAAREKTRSRIAYLEAMVQRLTINDPSGQVSSLMQRLAEVQSENDMLRKRMQDISLLAGFLNPPRGSPERTSRRELGSSDAEAQGSWSIDNEPRFSSDDLGLNVIETNIFDPIESSSRDLAQQSTVKTAPARVPKNVECSHMSAASATALLCPSDQQPIENLNIVGTHMPSSPDGSNPMSPPETDTECCCSSGIQYASPTTPSASLWRSADSILSSQALVGDIIKVPDVTLEEDIPVRAVLQGWESASMCPHFTSSWQILEGIDKLMFSSCDQKERIAILMTMHKLLEYHRDPSPFRLQRLPPWFRKRPAQSLAHTYATDFLAWPGLREKFIFSEHRYCSNIFWYLLRTCLKIQWAGTIEECYEFNHETGLFRIAPDFAECVGDIRNWAMTPEMFVRFPELRSDIPAVMYMQAPVSNKMQWQFATNGIGPLVKTSEPNSKQGYNTSLVEVPYKWPSNGLNYS</sequence>
<feature type="compositionally biased region" description="Basic and acidic residues" evidence="2">
    <location>
        <begin position="44"/>
        <end position="59"/>
    </location>
</feature>
<proteinExistence type="predicted"/>
<keyword evidence="4" id="KW-1185">Reference proteome</keyword>
<feature type="compositionally biased region" description="Polar residues" evidence="2">
    <location>
        <begin position="29"/>
        <end position="38"/>
    </location>
</feature>
<dbReference type="AlphaFoldDB" id="A0A6A5Y1F7"/>
<dbReference type="PANTHER" id="PTHR37012:SF7">
    <property type="entry name" value="B-ZIP TRANSCRIPTION FACTOR (EUROFUNG)-RELATED"/>
    <property type="match status" value="1"/>
</dbReference>
<evidence type="ECO:0000313" key="3">
    <source>
        <dbReference type="EMBL" id="KAF2019099.1"/>
    </source>
</evidence>
<feature type="coiled-coil region" evidence="1">
    <location>
        <begin position="81"/>
        <end position="108"/>
    </location>
</feature>
<dbReference type="EMBL" id="ML978067">
    <property type="protein sequence ID" value="KAF2019099.1"/>
    <property type="molecule type" value="Genomic_DNA"/>
</dbReference>
<dbReference type="InterPro" id="IPR021833">
    <property type="entry name" value="DUF3425"/>
</dbReference>
<dbReference type="Proteomes" id="UP000799778">
    <property type="component" value="Unassembled WGS sequence"/>
</dbReference>
<reference evidence="3" key="1">
    <citation type="journal article" date="2020" name="Stud. Mycol.">
        <title>101 Dothideomycetes genomes: a test case for predicting lifestyles and emergence of pathogens.</title>
        <authorList>
            <person name="Haridas S."/>
            <person name="Albert R."/>
            <person name="Binder M."/>
            <person name="Bloem J."/>
            <person name="Labutti K."/>
            <person name="Salamov A."/>
            <person name="Andreopoulos B."/>
            <person name="Baker S."/>
            <person name="Barry K."/>
            <person name="Bills G."/>
            <person name="Bluhm B."/>
            <person name="Cannon C."/>
            <person name="Castanera R."/>
            <person name="Culley D."/>
            <person name="Daum C."/>
            <person name="Ezra D."/>
            <person name="Gonzalez J."/>
            <person name="Henrissat B."/>
            <person name="Kuo A."/>
            <person name="Liang C."/>
            <person name="Lipzen A."/>
            <person name="Lutzoni F."/>
            <person name="Magnuson J."/>
            <person name="Mondo S."/>
            <person name="Nolan M."/>
            <person name="Ohm R."/>
            <person name="Pangilinan J."/>
            <person name="Park H.-J."/>
            <person name="Ramirez L."/>
            <person name="Alfaro M."/>
            <person name="Sun H."/>
            <person name="Tritt A."/>
            <person name="Yoshinaga Y."/>
            <person name="Zwiers L.-H."/>
            <person name="Turgeon B."/>
            <person name="Goodwin S."/>
            <person name="Spatafora J."/>
            <person name="Crous P."/>
            <person name="Grigoriev I."/>
        </authorList>
    </citation>
    <scope>NUCLEOTIDE SEQUENCE</scope>
    <source>
        <strain evidence="3">CBS 175.79</strain>
    </source>
</reference>
<organism evidence="3 4">
    <name type="scientific">Aaosphaeria arxii CBS 175.79</name>
    <dbReference type="NCBI Taxonomy" id="1450172"/>
    <lineage>
        <taxon>Eukaryota</taxon>
        <taxon>Fungi</taxon>
        <taxon>Dikarya</taxon>
        <taxon>Ascomycota</taxon>
        <taxon>Pezizomycotina</taxon>
        <taxon>Dothideomycetes</taxon>
        <taxon>Pleosporomycetidae</taxon>
        <taxon>Pleosporales</taxon>
        <taxon>Pleosporales incertae sedis</taxon>
        <taxon>Aaosphaeria</taxon>
    </lineage>
</organism>
<name>A0A6A5Y1F7_9PLEO</name>
<dbReference type="GeneID" id="54278208"/>
<dbReference type="PANTHER" id="PTHR37012">
    <property type="entry name" value="B-ZIP TRANSCRIPTION FACTOR (EUROFUNG)-RELATED"/>
    <property type="match status" value="1"/>
</dbReference>
<dbReference type="Pfam" id="PF11905">
    <property type="entry name" value="DUF3425"/>
    <property type="match status" value="1"/>
</dbReference>
<feature type="compositionally biased region" description="Basic and acidic residues" evidence="2">
    <location>
        <begin position="118"/>
        <end position="128"/>
    </location>
</feature>
<accession>A0A6A5Y1F7</accession>
<dbReference type="RefSeq" id="XP_033387438.1">
    <property type="nucleotide sequence ID" value="XM_033520811.1"/>
</dbReference>
<keyword evidence="1" id="KW-0175">Coiled coil</keyword>
<feature type="region of interest" description="Disordered" evidence="2">
    <location>
        <begin position="1"/>
        <end position="59"/>
    </location>
</feature>
<evidence type="ECO:0000256" key="1">
    <source>
        <dbReference type="SAM" id="Coils"/>
    </source>
</evidence>
<protein>
    <recommendedName>
        <fullName evidence="5">BZIP domain-containing protein</fullName>
    </recommendedName>
</protein>
<evidence type="ECO:0000256" key="2">
    <source>
        <dbReference type="SAM" id="MobiDB-lite"/>
    </source>
</evidence>
<dbReference type="OrthoDB" id="5086080at2759"/>
<feature type="region of interest" description="Disordered" evidence="2">
    <location>
        <begin position="109"/>
        <end position="145"/>
    </location>
</feature>
<gene>
    <name evidence="3" type="ORF">BU24DRAFT_112480</name>
</gene>
<dbReference type="CDD" id="cd14688">
    <property type="entry name" value="bZIP_YAP"/>
    <property type="match status" value="1"/>
</dbReference>
<feature type="compositionally biased region" description="Polar residues" evidence="2">
    <location>
        <begin position="1"/>
        <end position="21"/>
    </location>
</feature>